<keyword evidence="2" id="KW-1185">Reference proteome</keyword>
<dbReference type="EMBL" id="AP011947">
    <property type="protein sequence ID" value="BAM39787.1"/>
    <property type="molecule type" value="Genomic_DNA"/>
</dbReference>
<dbReference type="GeneID" id="20714240"/>
<evidence type="ECO:0000313" key="2">
    <source>
        <dbReference type="Proteomes" id="UP000003786"/>
    </source>
</evidence>
<dbReference type="RefSeq" id="XP_009690088.1">
    <property type="nucleotide sequence ID" value="XM_009691793.1"/>
</dbReference>
<organism evidence="1 2">
    <name type="scientific">Theileria orientalis strain Shintoku</name>
    <dbReference type="NCBI Taxonomy" id="869250"/>
    <lineage>
        <taxon>Eukaryota</taxon>
        <taxon>Sar</taxon>
        <taxon>Alveolata</taxon>
        <taxon>Apicomplexa</taxon>
        <taxon>Aconoidasida</taxon>
        <taxon>Piroplasmida</taxon>
        <taxon>Theileriidae</taxon>
        <taxon>Theileria</taxon>
    </lineage>
</organism>
<proteinExistence type="predicted"/>
<evidence type="ECO:0000313" key="1">
    <source>
        <dbReference type="EMBL" id="BAM39787.1"/>
    </source>
</evidence>
<sequence>MGKRETAELTSKFIPHQQLKKYMNLNLSPDSESLCKVRAVYTRTPALYTP</sequence>
<dbReference type="Proteomes" id="UP000003786">
    <property type="component" value="Chromosome 2"/>
</dbReference>
<gene>
    <name evidence="1" type="ORF">TOT_020000058</name>
</gene>
<reference evidence="1 2" key="1">
    <citation type="journal article" date="2012" name="MBio">
        <title>Comparative genome analysis of three eukaryotic parasites with differing abilities to transform leukocytes reveals key mediators of Theileria-induced leukocyte transformation.</title>
        <authorList>
            <person name="Hayashida K."/>
            <person name="Hara Y."/>
            <person name="Abe T."/>
            <person name="Yamasaki C."/>
            <person name="Toyoda A."/>
            <person name="Kosuge T."/>
            <person name="Suzuki Y."/>
            <person name="Sato Y."/>
            <person name="Kawashima S."/>
            <person name="Katayama T."/>
            <person name="Wakaguri H."/>
            <person name="Inoue N."/>
            <person name="Homma K."/>
            <person name="Tada-Umezaki M."/>
            <person name="Yagi Y."/>
            <person name="Fujii Y."/>
            <person name="Habara T."/>
            <person name="Kanehisa M."/>
            <person name="Watanabe H."/>
            <person name="Ito K."/>
            <person name="Gojobori T."/>
            <person name="Sugawara H."/>
            <person name="Imanishi T."/>
            <person name="Weir W."/>
            <person name="Gardner M."/>
            <person name="Pain A."/>
            <person name="Shiels B."/>
            <person name="Hattori M."/>
            <person name="Nene V."/>
            <person name="Sugimoto C."/>
        </authorList>
    </citation>
    <scope>NUCLEOTIDE SEQUENCE [LARGE SCALE GENOMIC DNA]</scope>
    <source>
        <strain evidence="1 2">Shintoku</strain>
    </source>
</reference>
<dbReference type="KEGG" id="tot:TOT_020000058"/>
<dbReference type="AlphaFoldDB" id="J4CCQ2"/>
<protein>
    <submittedName>
        <fullName evidence="1">Uncharacterized protein</fullName>
    </submittedName>
</protein>
<accession>J4CCQ2</accession>
<dbReference type="VEuPathDB" id="PiroplasmaDB:TOT_020000058"/>
<name>J4CCQ2_THEOR</name>